<proteinExistence type="predicted"/>
<sequence length="1185" mass="129835" precursor="true">MPRPAVWLVFALGMACVAYDPVGTTTAQQKTDPKTKAKVDPKQPPKVEPKPQPKPPEPKAQPKPPEPPEPEPPAIDGPPSPLELVRGLRQEGQSELAVELIAELEAKKDTPAAVKAELPLERARCLLEAADDEPDEATRLGLVGEAKDGFATFLRNTPGHPRAAEAYLALARLTSLEAKAQLAKARRIDVPPENEKGHDEELARQKAEAAASRPLFLGAAKQFKSAADKIGAQLAGNVDTNTRRALILSKVDAELASAVNQMYLGDTYIAATADEKKERSKTIDQARNEFKELAAGAGVPGRIGWVAKAWMAECEFQKDNNKVSEAQFQDVLKAAGGDSDDGKRLAKFFLIRHKVIEGDDKAVEKDARAWLSQYGANRKAAGEAVAVRWYLATVRQREADQIVAKVPVPKGSKAVPPTPSTALPAYREAEKLYRVIAQSDNEFTFRAQKRRFYVVRRLLGEAELPPTAYKTFEEAQMASLIQMAKLQDQERADPPVGEAALKERRNKIVGLLEHAREIATEKDNPADVNEVLLRLIYFYTETDQAGRAAILGEYLARQVRGTGGKSSAGGALGVRAYINAAGSIRITEAEPAAAARQADRDRAIKLARYVDERFPTETATDNARHMLAALLYEEGKPVEAYDASLKVRQGYERLSYVRLFQGAVATQLLAPLKDSPLPDARRTDVFRRTVADLEKLSPPPATANEDDARTFVSVRARLAFLYLLQKRIDPEAEKNEVGYTRAARTAEEAAKLIGTYKSLMAGDKGPNLDGWEAFLTTEDSRTRAVFLEGTDLFAAGKYEEVFGAAGKMLTEMNEKGPLAEQVKVVAAIDPDEEKANKDPDKAQKVKVTKLADGVDKLRRDLLVLGLKTRVQQGQADNGIQLFELLKKFGGSAETNQRTLEQLTTEMSGRIEALRKAGKAPEAQALSGAFGKLVERISAEPNLPTPMMLFLGQALVVVGEYDKAVETLAKIPRPATLGAPPADDAARVAAAQFRRAALDTARAQRMAKKFDPAEKLLAEAIGTKEKQGWAYTSLDFRKEACYLSEARGAETKDAKEANKHWGTAVKGWNELQAIARNRLTAPPPKNMAGELDNAQIQKNKNAFYDAYFDSNRCILKANMQLLAGNPKLDDTMGRIAKLFVDLEAKEGPNMYAEVKNRYHELLSEVPPLRQKYEAAGGKLFLQATEN</sequence>
<dbReference type="OrthoDB" id="244249at2"/>
<gene>
    <name evidence="3" type="ORF">ETAA1_46480</name>
</gene>
<evidence type="ECO:0000313" key="4">
    <source>
        <dbReference type="Proteomes" id="UP000319576"/>
    </source>
</evidence>
<protein>
    <recommendedName>
        <fullName evidence="5">Tetratricopeptide repeat protein</fullName>
    </recommendedName>
</protein>
<dbReference type="PROSITE" id="PS51257">
    <property type="entry name" value="PROKAR_LIPOPROTEIN"/>
    <property type="match status" value="1"/>
</dbReference>
<feature type="compositionally biased region" description="Basic and acidic residues" evidence="1">
    <location>
        <begin position="31"/>
        <end position="51"/>
    </location>
</feature>
<feature type="chain" id="PRO_5021795274" description="Tetratricopeptide repeat protein" evidence="2">
    <location>
        <begin position="21"/>
        <end position="1185"/>
    </location>
</feature>
<organism evidence="3 4">
    <name type="scientific">Urbifossiella limnaea</name>
    <dbReference type="NCBI Taxonomy" id="2528023"/>
    <lineage>
        <taxon>Bacteria</taxon>
        <taxon>Pseudomonadati</taxon>
        <taxon>Planctomycetota</taxon>
        <taxon>Planctomycetia</taxon>
        <taxon>Gemmatales</taxon>
        <taxon>Gemmataceae</taxon>
        <taxon>Urbifossiella</taxon>
    </lineage>
</organism>
<feature type="region of interest" description="Disordered" evidence="1">
    <location>
        <begin position="24"/>
        <end position="84"/>
    </location>
</feature>
<keyword evidence="2" id="KW-0732">Signal</keyword>
<evidence type="ECO:0000313" key="3">
    <source>
        <dbReference type="EMBL" id="QDU22665.1"/>
    </source>
</evidence>
<dbReference type="Proteomes" id="UP000319576">
    <property type="component" value="Chromosome"/>
</dbReference>
<reference evidence="3 4" key="1">
    <citation type="submission" date="2019-02" db="EMBL/GenBank/DDBJ databases">
        <title>Deep-cultivation of Planctomycetes and their phenomic and genomic characterization uncovers novel biology.</title>
        <authorList>
            <person name="Wiegand S."/>
            <person name="Jogler M."/>
            <person name="Boedeker C."/>
            <person name="Pinto D."/>
            <person name="Vollmers J."/>
            <person name="Rivas-Marin E."/>
            <person name="Kohn T."/>
            <person name="Peeters S.H."/>
            <person name="Heuer A."/>
            <person name="Rast P."/>
            <person name="Oberbeckmann S."/>
            <person name="Bunk B."/>
            <person name="Jeske O."/>
            <person name="Meyerdierks A."/>
            <person name="Storesund J.E."/>
            <person name="Kallscheuer N."/>
            <person name="Luecker S."/>
            <person name="Lage O.M."/>
            <person name="Pohl T."/>
            <person name="Merkel B.J."/>
            <person name="Hornburger P."/>
            <person name="Mueller R.-W."/>
            <person name="Bruemmer F."/>
            <person name="Labrenz M."/>
            <person name="Spormann A.M."/>
            <person name="Op den Camp H."/>
            <person name="Overmann J."/>
            <person name="Amann R."/>
            <person name="Jetten M.S.M."/>
            <person name="Mascher T."/>
            <person name="Medema M.H."/>
            <person name="Devos D.P."/>
            <person name="Kaster A.-K."/>
            <person name="Ovreas L."/>
            <person name="Rohde M."/>
            <person name="Galperin M.Y."/>
            <person name="Jogler C."/>
        </authorList>
    </citation>
    <scope>NUCLEOTIDE SEQUENCE [LARGE SCALE GENOMIC DNA]</scope>
    <source>
        <strain evidence="3 4">ETA_A1</strain>
    </source>
</reference>
<name>A0A517XYS7_9BACT</name>
<dbReference type="RefSeq" id="WP_145242585.1">
    <property type="nucleotide sequence ID" value="NZ_CP036273.1"/>
</dbReference>
<evidence type="ECO:0000256" key="2">
    <source>
        <dbReference type="SAM" id="SignalP"/>
    </source>
</evidence>
<keyword evidence="4" id="KW-1185">Reference proteome</keyword>
<evidence type="ECO:0008006" key="5">
    <source>
        <dbReference type="Google" id="ProtNLM"/>
    </source>
</evidence>
<evidence type="ECO:0000256" key="1">
    <source>
        <dbReference type="SAM" id="MobiDB-lite"/>
    </source>
</evidence>
<feature type="compositionally biased region" description="Pro residues" evidence="1">
    <location>
        <begin position="52"/>
        <end position="81"/>
    </location>
</feature>
<accession>A0A517XYS7</accession>
<dbReference type="EMBL" id="CP036273">
    <property type="protein sequence ID" value="QDU22665.1"/>
    <property type="molecule type" value="Genomic_DNA"/>
</dbReference>
<dbReference type="KEGG" id="uli:ETAA1_46480"/>
<feature type="signal peptide" evidence="2">
    <location>
        <begin position="1"/>
        <end position="20"/>
    </location>
</feature>
<dbReference type="AlphaFoldDB" id="A0A517XYS7"/>